<dbReference type="CDD" id="cd11010">
    <property type="entry name" value="S1-P1_nuclease"/>
    <property type="match status" value="1"/>
</dbReference>
<name>A0A1Q8RM73_9PEZI</name>
<evidence type="ECO:0000256" key="4">
    <source>
        <dbReference type="ARBA" id="ARBA00022759"/>
    </source>
</evidence>
<dbReference type="SUPFAM" id="SSF48537">
    <property type="entry name" value="Phospholipase C/P1 nuclease"/>
    <property type="match status" value="1"/>
</dbReference>
<dbReference type="Pfam" id="PF02265">
    <property type="entry name" value="S1-P1_nuclease"/>
    <property type="match status" value="1"/>
</dbReference>
<feature type="compositionally biased region" description="Polar residues" evidence="8">
    <location>
        <begin position="84"/>
        <end position="94"/>
    </location>
</feature>
<evidence type="ECO:0000313" key="11">
    <source>
        <dbReference type="Proteomes" id="UP000186583"/>
    </source>
</evidence>
<evidence type="ECO:0000256" key="6">
    <source>
        <dbReference type="ARBA" id="ARBA00023157"/>
    </source>
</evidence>
<dbReference type="GO" id="GO:0016788">
    <property type="term" value="F:hydrolase activity, acting on ester bonds"/>
    <property type="evidence" value="ECO:0007669"/>
    <property type="project" value="InterPro"/>
</dbReference>
<evidence type="ECO:0000313" key="10">
    <source>
        <dbReference type="EMBL" id="OLN85446.1"/>
    </source>
</evidence>
<dbReference type="Gene3D" id="1.10.575.10">
    <property type="entry name" value="P1 Nuclease"/>
    <property type="match status" value="1"/>
</dbReference>
<dbReference type="AlphaFoldDB" id="A0A1Q8RM73"/>
<dbReference type="EMBL" id="MPGH01000173">
    <property type="protein sequence ID" value="OLN85446.1"/>
    <property type="molecule type" value="Genomic_DNA"/>
</dbReference>
<evidence type="ECO:0000256" key="3">
    <source>
        <dbReference type="ARBA" id="ARBA00022723"/>
    </source>
</evidence>
<feature type="chain" id="PRO_5010290575" evidence="9">
    <location>
        <begin position="18"/>
        <end position="324"/>
    </location>
</feature>
<keyword evidence="4" id="KW-0255">Endonuclease</keyword>
<dbReference type="GO" id="GO:0003676">
    <property type="term" value="F:nucleic acid binding"/>
    <property type="evidence" value="ECO:0007669"/>
    <property type="project" value="InterPro"/>
</dbReference>
<keyword evidence="2" id="KW-0540">Nuclease</keyword>
<evidence type="ECO:0000256" key="7">
    <source>
        <dbReference type="ARBA" id="ARBA00023180"/>
    </source>
</evidence>
<sequence>MRLSNVLIAVAIRPVLSWGNVGHRTVGYLAEKYLSDEAVAIFGELLANDRNYDFSDAATWADTLRGHMGWASKYHYISENPRSFTPSRPCTSHSPDPRDDPPRLCGMEYPRDCPSSGCVISAIQNYTSQILDTSLPFINRKNATMFVIHFLGDIHQPLHATGLLRGGNDIRPVCWRRQPNRQGVCTGPMSLHSVWDTQIPHRIRGLPPHLSIPQEKVAAAQWAADLYTRHGHAGVNTTGQCIDLETGTCALGWAGESNALVCSHVMKPGLAWLKAHDLSEGYFDETWEVVDEVIGKAGVRLGAWLNAIAARLSVEREAPLNEEL</sequence>
<comment type="caution">
    <text evidence="10">The sequence shown here is derived from an EMBL/GenBank/DDBJ whole genome shotgun (WGS) entry which is preliminary data.</text>
</comment>
<reference evidence="10 11" key="1">
    <citation type="submission" date="2016-11" db="EMBL/GenBank/DDBJ databases">
        <title>Draft Genome Assembly of Colletotrichum chlorophyti a pathogen of herbaceous plants.</title>
        <authorList>
            <person name="Gan P."/>
            <person name="Narusaka M."/>
            <person name="Tsushima A."/>
            <person name="Narusaka Y."/>
            <person name="Takano Y."/>
            <person name="Shirasu K."/>
        </authorList>
    </citation>
    <scope>NUCLEOTIDE SEQUENCE [LARGE SCALE GENOMIC DNA]</scope>
    <source>
        <strain evidence="10 11">NTL11</strain>
    </source>
</reference>
<protein>
    <submittedName>
        <fullName evidence="10">Nuclease S1-like protein 3</fullName>
    </submittedName>
</protein>
<dbReference type="GO" id="GO:0006308">
    <property type="term" value="P:DNA catabolic process"/>
    <property type="evidence" value="ECO:0007669"/>
    <property type="project" value="InterPro"/>
</dbReference>
<dbReference type="GO" id="GO:0004519">
    <property type="term" value="F:endonuclease activity"/>
    <property type="evidence" value="ECO:0007669"/>
    <property type="project" value="UniProtKB-KW"/>
</dbReference>
<keyword evidence="7" id="KW-0325">Glycoprotein</keyword>
<evidence type="ECO:0000256" key="8">
    <source>
        <dbReference type="SAM" id="MobiDB-lite"/>
    </source>
</evidence>
<dbReference type="InterPro" id="IPR003154">
    <property type="entry name" value="S1/P1nuclease"/>
</dbReference>
<gene>
    <name evidence="10" type="ORF">CCHL11_08016</name>
</gene>
<feature type="region of interest" description="Disordered" evidence="8">
    <location>
        <begin position="84"/>
        <end position="103"/>
    </location>
</feature>
<dbReference type="InterPro" id="IPR008947">
    <property type="entry name" value="PLipase_C/P1_nuclease_dom_sf"/>
</dbReference>
<dbReference type="PANTHER" id="PTHR33146">
    <property type="entry name" value="ENDONUCLEASE 4"/>
    <property type="match status" value="1"/>
</dbReference>
<dbReference type="PANTHER" id="PTHR33146:SF26">
    <property type="entry name" value="ENDONUCLEASE 4"/>
    <property type="match status" value="1"/>
</dbReference>
<evidence type="ECO:0000256" key="9">
    <source>
        <dbReference type="SAM" id="SignalP"/>
    </source>
</evidence>
<keyword evidence="9" id="KW-0732">Signal</keyword>
<comment type="similarity">
    <text evidence="1">Belongs to the nuclease type I family.</text>
</comment>
<feature type="signal peptide" evidence="9">
    <location>
        <begin position="1"/>
        <end position="17"/>
    </location>
</feature>
<dbReference type="GO" id="GO:0046872">
    <property type="term" value="F:metal ion binding"/>
    <property type="evidence" value="ECO:0007669"/>
    <property type="project" value="UniProtKB-KW"/>
</dbReference>
<accession>A0A1Q8RM73</accession>
<dbReference type="OrthoDB" id="441446at2759"/>
<keyword evidence="11" id="KW-1185">Reference proteome</keyword>
<evidence type="ECO:0000256" key="5">
    <source>
        <dbReference type="ARBA" id="ARBA00022801"/>
    </source>
</evidence>
<dbReference type="STRING" id="708187.A0A1Q8RM73"/>
<evidence type="ECO:0000256" key="1">
    <source>
        <dbReference type="ARBA" id="ARBA00009547"/>
    </source>
</evidence>
<organism evidence="10 11">
    <name type="scientific">Colletotrichum chlorophyti</name>
    <dbReference type="NCBI Taxonomy" id="708187"/>
    <lineage>
        <taxon>Eukaryota</taxon>
        <taxon>Fungi</taxon>
        <taxon>Dikarya</taxon>
        <taxon>Ascomycota</taxon>
        <taxon>Pezizomycotina</taxon>
        <taxon>Sordariomycetes</taxon>
        <taxon>Hypocreomycetidae</taxon>
        <taxon>Glomerellales</taxon>
        <taxon>Glomerellaceae</taxon>
        <taxon>Colletotrichum</taxon>
    </lineage>
</organism>
<dbReference type="Proteomes" id="UP000186583">
    <property type="component" value="Unassembled WGS sequence"/>
</dbReference>
<keyword evidence="6" id="KW-1015">Disulfide bond</keyword>
<keyword evidence="5" id="KW-0378">Hydrolase</keyword>
<evidence type="ECO:0000256" key="2">
    <source>
        <dbReference type="ARBA" id="ARBA00022722"/>
    </source>
</evidence>
<proteinExistence type="inferred from homology"/>
<keyword evidence="3" id="KW-0479">Metal-binding</keyword>